<gene>
    <name evidence="1" type="ORF">BDFB_013609</name>
</gene>
<accession>A0A482VDU2</accession>
<proteinExistence type="predicted"/>
<dbReference type="InterPro" id="IPR036397">
    <property type="entry name" value="RNaseH_sf"/>
</dbReference>
<protein>
    <recommendedName>
        <fullName evidence="3">DDE 3 domain containing protein</fullName>
    </recommendedName>
</protein>
<keyword evidence="2" id="KW-1185">Reference proteome</keyword>
<feature type="non-terminal residue" evidence="1">
    <location>
        <position position="74"/>
    </location>
</feature>
<dbReference type="EMBL" id="QDEB01109630">
    <property type="protein sequence ID" value="RZB66634.1"/>
    <property type="molecule type" value="Genomic_DNA"/>
</dbReference>
<organism evidence="1 2">
    <name type="scientific">Asbolus verrucosus</name>
    <name type="common">Desert ironclad beetle</name>
    <dbReference type="NCBI Taxonomy" id="1661398"/>
    <lineage>
        <taxon>Eukaryota</taxon>
        <taxon>Metazoa</taxon>
        <taxon>Ecdysozoa</taxon>
        <taxon>Arthropoda</taxon>
        <taxon>Hexapoda</taxon>
        <taxon>Insecta</taxon>
        <taxon>Pterygota</taxon>
        <taxon>Neoptera</taxon>
        <taxon>Endopterygota</taxon>
        <taxon>Coleoptera</taxon>
        <taxon>Polyphaga</taxon>
        <taxon>Cucujiformia</taxon>
        <taxon>Tenebrionidae</taxon>
        <taxon>Pimeliinae</taxon>
        <taxon>Asbolus</taxon>
    </lineage>
</organism>
<dbReference type="GO" id="GO:0003676">
    <property type="term" value="F:nucleic acid binding"/>
    <property type="evidence" value="ECO:0007669"/>
    <property type="project" value="InterPro"/>
</dbReference>
<evidence type="ECO:0000313" key="2">
    <source>
        <dbReference type="Proteomes" id="UP000292052"/>
    </source>
</evidence>
<evidence type="ECO:0008006" key="3">
    <source>
        <dbReference type="Google" id="ProtNLM"/>
    </source>
</evidence>
<dbReference type="OrthoDB" id="8194107at2759"/>
<evidence type="ECO:0000313" key="1">
    <source>
        <dbReference type="EMBL" id="RZB66634.1"/>
    </source>
</evidence>
<dbReference type="Gene3D" id="3.30.420.10">
    <property type="entry name" value="Ribonuclease H-like superfamily/Ribonuclease H"/>
    <property type="match status" value="1"/>
</dbReference>
<dbReference type="AlphaFoldDB" id="A0A482VDU2"/>
<reference evidence="1 2" key="1">
    <citation type="submission" date="2017-03" db="EMBL/GenBank/DDBJ databases">
        <title>Genome of the blue death feigning beetle - Asbolus verrucosus.</title>
        <authorList>
            <person name="Rider S.D."/>
        </authorList>
    </citation>
    <scope>NUCLEOTIDE SEQUENCE [LARGE SCALE GENOMIC DNA]</scope>
    <source>
        <strain evidence="1">Butters</strain>
        <tissue evidence="1">Head and leg muscle</tissue>
    </source>
</reference>
<dbReference type="Proteomes" id="UP000292052">
    <property type="component" value="Unassembled WGS sequence"/>
</dbReference>
<sequence length="74" mass="8921">MDKSWKMGNGYIRFLVVLKSFLSEFLREFYDERIVDFPPRSPDLTILDYYVFPHLKNTIFKSSRHTVEELMEAI</sequence>
<comment type="caution">
    <text evidence="1">The sequence shown here is derived from an EMBL/GenBank/DDBJ whole genome shotgun (WGS) entry which is preliminary data.</text>
</comment>
<name>A0A482VDU2_ASBVE</name>